<feature type="domain" description="Sushi" evidence="9">
    <location>
        <begin position="286"/>
        <end position="350"/>
    </location>
</feature>
<feature type="domain" description="Sushi" evidence="9">
    <location>
        <begin position="506"/>
        <end position="570"/>
    </location>
</feature>
<dbReference type="PROSITE" id="PS00022">
    <property type="entry name" value="EGF_1"/>
    <property type="match status" value="2"/>
</dbReference>
<evidence type="ECO:0000259" key="9">
    <source>
        <dbReference type="PROSITE" id="PS50923"/>
    </source>
</evidence>
<dbReference type="InterPro" id="IPR036383">
    <property type="entry name" value="TSP1_rpt_sf"/>
</dbReference>
<keyword evidence="5" id="KW-0472">Membrane</keyword>
<dbReference type="PROSITE" id="PS00010">
    <property type="entry name" value="ASX_HYDROXYL"/>
    <property type="match status" value="2"/>
</dbReference>
<dbReference type="Gene3D" id="2.20.100.10">
    <property type="entry name" value="Thrombospondin type-1 (TSP1) repeat"/>
    <property type="match status" value="1"/>
</dbReference>
<dbReference type="InterPro" id="IPR000152">
    <property type="entry name" value="EGF-type_Asp/Asn_hydroxyl_site"/>
</dbReference>
<feature type="transmembrane region" description="Helical" evidence="5">
    <location>
        <begin position="117"/>
        <end position="136"/>
    </location>
</feature>
<keyword evidence="4" id="KW-0768">Sushi</keyword>
<dbReference type="Pfam" id="PF00090">
    <property type="entry name" value="TSP_1"/>
    <property type="match status" value="1"/>
</dbReference>
<dbReference type="PROSITE" id="PS01186">
    <property type="entry name" value="EGF_2"/>
    <property type="match status" value="2"/>
</dbReference>
<gene>
    <name evidence="10" type="ORF">KUTeg_009534</name>
</gene>
<keyword evidence="11" id="KW-1185">Reference proteome</keyword>
<feature type="disulfide bond" evidence="3">
    <location>
        <begin position="596"/>
        <end position="605"/>
    </location>
</feature>
<dbReference type="InterPro" id="IPR000884">
    <property type="entry name" value="TSP1_rpt"/>
</dbReference>
<sequence>MSTLCTYSLLMFALLVVTKQICFQGDLNLTNVYCPKSDIKGVLNNGVCCNSTIKNCTYLKAVAICKAKKWIILDSKYDVLSREKRYSKTGASVAIGGHATGMATMIIAAFTGPAAPIVALVGWFISAFSWLIGALIPTPPPPNTPPVIQCFQLKPFKSDFGKTTKTLRWTMPKATDHEDGDISSKVQPRLTIKTYSKGISSESFIVRDSKGAINSPACNIHVNVTVPECKQLFIGNGSIDPRMYYIYHGIEIKFTCKEGYALVGQPKLTCQTNGTYNYKVPTCNPIRCPESEEIRPKFGKANCDHSTLEFKTICQTDCSELDGYDLKDNAGYAQCQKDKTWSRSLPPCQDLKPPEFDYCPPRKEIIAPALKTSLSITWNIPTATDNSGLKPVIKQISGPVSGSVFEEGLTPISYSAIDAEGNQSPPCFFDILITVRRCPPPSLKGKFLKYTTLSNYLLGSEVQVSCDGGYQIEGATTLTCTQEESDDGYTMFWDLGNSSYPYCKQINCSQLQTPANGALACDKWLFGTMCQMQCNTEYDIPLGPWTTGQYVCSMSSGEWKPTSFVPGCTAFDECISSPCEENSKCENTPSGYFCTCLNGFTGQNCSIPPNHCGKNQCQNGATCINNLTGYTCDCKEGYKGNHCQIEIVNGQWSFWSGWSVCSSTCGGGVHQRKRYCDNPTPDPDGKMCLGDDTQNGTCSETACPEFHSPRAIKTKTYVEYPHLSCSNKDSAKSQIIENSKSLQCLANKTCDVEVQIEGCSTSQDTVSAAIELKSNIDDEDLDFEGFFNTNTPLDNADRVWVPIVASVLSFMAAVAIAIATWYLVKKRYRICSKKTMKADIANREMCTGQRENDGKQNVYQ</sequence>
<keyword evidence="5" id="KW-1133">Transmembrane helix</keyword>
<dbReference type="SMART" id="SM00032">
    <property type="entry name" value="CCP"/>
    <property type="match status" value="4"/>
</dbReference>
<proteinExistence type="predicted"/>
<dbReference type="Gene3D" id="2.10.25.10">
    <property type="entry name" value="Laminin"/>
    <property type="match status" value="2"/>
</dbReference>
<evidence type="ECO:0000313" key="11">
    <source>
        <dbReference type="Proteomes" id="UP001217089"/>
    </source>
</evidence>
<keyword evidence="5" id="KW-0812">Transmembrane</keyword>
<dbReference type="SUPFAM" id="SSF57196">
    <property type="entry name" value="EGF/Laminin"/>
    <property type="match status" value="2"/>
</dbReference>
<dbReference type="Pfam" id="PF00084">
    <property type="entry name" value="Sushi"/>
    <property type="match status" value="2"/>
</dbReference>
<feature type="transmembrane region" description="Helical" evidence="5">
    <location>
        <begin position="799"/>
        <end position="824"/>
    </location>
</feature>
<feature type="domain" description="EGF-like" evidence="7">
    <location>
        <begin position="570"/>
        <end position="606"/>
    </location>
</feature>
<evidence type="ECO:0008006" key="12">
    <source>
        <dbReference type="Google" id="ProtNLM"/>
    </source>
</evidence>
<evidence type="ECO:0000256" key="6">
    <source>
        <dbReference type="SAM" id="SignalP"/>
    </source>
</evidence>
<feature type="chain" id="PRO_5046419022" description="Sushi, von Willebrand factor type A, EGF and pentraxin domain-containing protein 1" evidence="6">
    <location>
        <begin position="19"/>
        <end position="860"/>
    </location>
</feature>
<name>A0ABQ9F7H3_TEGGR</name>
<evidence type="ECO:0000256" key="3">
    <source>
        <dbReference type="PROSITE-ProRule" id="PRU00076"/>
    </source>
</evidence>
<keyword evidence="3" id="KW-0245">EGF-like domain</keyword>
<keyword evidence="2 3" id="KW-1015">Disulfide bond</keyword>
<dbReference type="EMBL" id="JARBDR010000440">
    <property type="protein sequence ID" value="KAJ8312161.1"/>
    <property type="molecule type" value="Genomic_DNA"/>
</dbReference>
<dbReference type="Pfam" id="PF00008">
    <property type="entry name" value="EGF"/>
    <property type="match status" value="1"/>
</dbReference>
<keyword evidence="6" id="KW-0732">Signal</keyword>
<dbReference type="SUPFAM" id="SSF57535">
    <property type="entry name" value="Complement control module/SCR domain"/>
    <property type="match status" value="2"/>
</dbReference>
<dbReference type="SMART" id="SM00209">
    <property type="entry name" value="TSP1"/>
    <property type="match status" value="1"/>
</dbReference>
<evidence type="ECO:0000313" key="10">
    <source>
        <dbReference type="EMBL" id="KAJ8312161.1"/>
    </source>
</evidence>
<evidence type="ECO:0000256" key="2">
    <source>
        <dbReference type="ARBA" id="ARBA00023157"/>
    </source>
</evidence>
<dbReference type="PANTHER" id="PTHR46343:SF2">
    <property type="entry name" value="SUSHI_VON WILLEBRAND FACTOR TYPE A_EGF_PENTRAXIN DOMAIN-CONTAINING 1"/>
    <property type="match status" value="1"/>
</dbReference>
<dbReference type="PANTHER" id="PTHR46343">
    <property type="entry name" value="HYR DOMAIN-CONTAINING PROTEIN"/>
    <property type="match status" value="1"/>
</dbReference>
<dbReference type="PROSITE" id="PS50092">
    <property type="entry name" value="TSP1"/>
    <property type="match status" value="1"/>
</dbReference>
<feature type="domain" description="EGF-like" evidence="7">
    <location>
        <begin position="608"/>
        <end position="644"/>
    </location>
</feature>
<accession>A0ABQ9F7H3</accession>
<comment type="caution">
    <text evidence="3">Lacks conserved residue(s) required for the propagation of feature annotation.</text>
</comment>
<evidence type="ECO:0000256" key="5">
    <source>
        <dbReference type="SAM" id="Phobius"/>
    </source>
</evidence>
<dbReference type="InterPro" id="IPR000742">
    <property type="entry name" value="EGF"/>
</dbReference>
<keyword evidence="1" id="KW-0677">Repeat</keyword>
<evidence type="ECO:0000256" key="4">
    <source>
        <dbReference type="PROSITE-ProRule" id="PRU00302"/>
    </source>
</evidence>
<feature type="disulfide bond" evidence="3">
    <location>
        <begin position="634"/>
        <end position="643"/>
    </location>
</feature>
<evidence type="ECO:0000259" key="7">
    <source>
        <dbReference type="PROSITE" id="PS50026"/>
    </source>
</evidence>
<feature type="disulfide bond" evidence="4">
    <location>
        <begin position="256"/>
        <end position="283"/>
    </location>
</feature>
<dbReference type="PROSITE" id="PS50026">
    <property type="entry name" value="EGF_3"/>
    <property type="match status" value="2"/>
</dbReference>
<dbReference type="InterPro" id="IPR035976">
    <property type="entry name" value="Sushi/SCR/CCP_sf"/>
</dbReference>
<protein>
    <recommendedName>
        <fullName evidence="12">Sushi, von Willebrand factor type A, EGF and pentraxin domain-containing protein 1</fullName>
    </recommendedName>
</protein>
<dbReference type="CDD" id="cd00033">
    <property type="entry name" value="CCP"/>
    <property type="match status" value="2"/>
</dbReference>
<dbReference type="PROSITE" id="PS50923">
    <property type="entry name" value="SUSHI"/>
    <property type="match status" value="4"/>
</dbReference>
<reference evidence="10 11" key="1">
    <citation type="submission" date="2022-12" db="EMBL/GenBank/DDBJ databases">
        <title>Chromosome-level genome of Tegillarca granosa.</title>
        <authorList>
            <person name="Kim J."/>
        </authorList>
    </citation>
    <scope>NUCLEOTIDE SEQUENCE [LARGE SCALE GENOMIC DNA]</scope>
    <source>
        <strain evidence="10">Teg-2019</strain>
        <tissue evidence="10">Adductor muscle</tissue>
    </source>
</reference>
<evidence type="ECO:0000256" key="1">
    <source>
        <dbReference type="ARBA" id="ARBA00022737"/>
    </source>
</evidence>
<dbReference type="SMART" id="SM00181">
    <property type="entry name" value="EGF"/>
    <property type="match status" value="2"/>
</dbReference>
<dbReference type="SUPFAM" id="SSF82895">
    <property type="entry name" value="TSP-1 type 1 repeat"/>
    <property type="match status" value="1"/>
</dbReference>
<dbReference type="PROSITE" id="PS50825">
    <property type="entry name" value="HYR"/>
    <property type="match status" value="1"/>
</dbReference>
<feature type="domain" description="Sushi" evidence="9">
    <location>
        <begin position="436"/>
        <end position="505"/>
    </location>
</feature>
<feature type="domain" description="HYR" evidence="8">
    <location>
        <begin position="349"/>
        <end position="435"/>
    </location>
</feature>
<dbReference type="InterPro" id="IPR043555">
    <property type="entry name" value="SRPX-like"/>
</dbReference>
<feature type="domain" description="Sushi" evidence="9">
    <location>
        <begin position="227"/>
        <end position="285"/>
    </location>
</feature>
<dbReference type="InterPro" id="IPR003410">
    <property type="entry name" value="HYR_dom"/>
</dbReference>
<feature type="signal peptide" evidence="6">
    <location>
        <begin position="1"/>
        <end position="18"/>
    </location>
</feature>
<dbReference type="Proteomes" id="UP001217089">
    <property type="component" value="Unassembled WGS sequence"/>
</dbReference>
<dbReference type="InterPro" id="IPR000436">
    <property type="entry name" value="Sushi_SCR_CCP_dom"/>
</dbReference>
<evidence type="ECO:0000259" key="8">
    <source>
        <dbReference type="PROSITE" id="PS50825"/>
    </source>
</evidence>
<dbReference type="InterPro" id="IPR001881">
    <property type="entry name" value="EGF-like_Ca-bd_dom"/>
</dbReference>
<dbReference type="Gene3D" id="2.10.70.10">
    <property type="entry name" value="Complement Module, domain 1"/>
    <property type="match status" value="4"/>
</dbReference>
<organism evidence="10 11">
    <name type="scientific">Tegillarca granosa</name>
    <name type="common">Malaysian cockle</name>
    <name type="synonym">Anadara granosa</name>
    <dbReference type="NCBI Taxonomy" id="220873"/>
    <lineage>
        <taxon>Eukaryota</taxon>
        <taxon>Metazoa</taxon>
        <taxon>Spiralia</taxon>
        <taxon>Lophotrochozoa</taxon>
        <taxon>Mollusca</taxon>
        <taxon>Bivalvia</taxon>
        <taxon>Autobranchia</taxon>
        <taxon>Pteriomorphia</taxon>
        <taxon>Arcoida</taxon>
        <taxon>Arcoidea</taxon>
        <taxon>Arcidae</taxon>
        <taxon>Tegillarca</taxon>
    </lineage>
</organism>
<dbReference type="Pfam" id="PF02494">
    <property type="entry name" value="HYR"/>
    <property type="match status" value="1"/>
</dbReference>
<dbReference type="SMART" id="SM00179">
    <property type="entry name" value="EGF_CA"/>
    <property type="match status" value="2"/>
</dbReference>
<dbReference type="CDD" id="cd00054">
    <property type="entry name" value="EGF_CA"/>
    <property type="match status" value="2"/>
</dbReference>
<comment type="caution">
    <text evidence="10">The sequence shown here is derived from an EMBL/GenBank/DDBJ whole genome shotgun (WGS) entry which is preliminary data.</text>
</comment>